<keyword evidence="3" id="KW-1133">Transmembrane helix</keyword>
<dbReference type="GO" id="GO:0016020">
    <property type="term" value="C:membrane"/>
    <property type="evidence" value="ECO:0007669"/>
    <property type="project" value="UniProtKB-SubCell"/>
</dbReference>
<keyword evidence="7" id="KW-1185">Reference proteome</keyword>
<keyword evidence="4" id="KW-0472">Membrane</keyword>
<organism evidence="6 7">
    <name type="scientific">Rubus argutus</name>
    <name type="common">Southern blackberry</name>
    <dbReference type="NCBI Taxonomy" id="59490"/>
    <lineage>
        <taxon>Eukaryota</taxon>
        <taxon>Viridiplantae</taxon>
        <taxon>Streptophyta</taxon>
        <taxon>Embryophyta</taxon>
        <taxon>Tracheophyta</taxon>
        <taxon>Spermatophyta</taxon>
        <taxon>Magnoliopsida</taxon>
        <taxon>eudicotyledons</taxon>
        <taxon>Gunneridae</taxon>
        <taxon>Pentapetalae</taxon>
        <taxon>rosids</taxon>
        <taxon>fabids</taxon>
        <taxon>Rosales</taxon>
        <taxon>Rosaceae</taxon>
        <taxon>Rosoideae</taxon>
        <taxon>Rosoideae incertae sedis</taxon>
        <taxon>Rubus</taxon>
    </lineage>
</organism>
<reference evidence="6 7" key="1">
    <citation type="journal article" date="2023" name="G3 (Bethesda)">
        <title>A chromosome-length genome assembly and annotation of blackberry (Rubus argutus, cv. 'Hillquist').</title>
        <authorList>
            <person name="Bruna T."/>
            <person name="Aryal R."/>
            <person name="Dudchenko O."/>
            <person name="Sargent D.J."/>
            <person name="Mead D."/>
            <person name="Buti M."/>
            <person name="Cavallini A."/>
            <person name="Hytonen T."/>
            <person name="Andres J."/>
            <person name="Pham M."/>
            <person name="Weisz D."/>
            <person name="Mascagni F."/>
            <person name="Usai G."/>
            <person name="Natali L."/>
            <person name="Bassil N."/>
            <person name="Fernandez G.E."/>
            <person name="Lomsadze A."/>
            <person name="Armour M."/>
            <person name="Olukolu B."/>
            <person name="Poorten T."/>
            <person name="Britton C."/>
            <person name="Davik J."/>
            <person name="Ashrafi H."/>
            <person name="Aiden E.L."/>
            <person name="Borodovsky M."/>
            <person name="Worthington M."/>
        </authorList>
    </citation>
    <scope>NUCLEOTIDE SEQUENCE [LARGE SCALE GENOMIC DNA]</scope>
    <source>
        <strain evidence="6">PI 553951</strain>
    </source>
</reference>
<dbReference type="SUPFAM" id="SSF53822">
    <property type="entry name" value="Periplasmic binding protein-like I"/>
    <property type="match status" value="1"/>
</dbReference>
<comment type="caution">
    <text evidence="6">The sequence shown here is derived from an EMBL/GenBank/DDBJ whole genome shotgun (WGS) entry which is preliminary data.</text>
</comment>
<dbReference type="PANTHER" id="PTHR34836">
    <property type="entry name" value="OS06G0188250 PROTEIN"/>
    <property type="match status" value="1"/>
</dbReference>
<evidence type="ECO:0000313" key="6">
    <source>
        <dbReference type="EMBL" id="KAK9904592.1"/>
    </source>
</evidence>
<evidence type="ECO:0000256" key="1">
    <source>
        <dbReference type="ARBA" id="ARBA00004370"/>
    </source>
</evidence>
<gene>
    <name evidence="6" type="ORF">M0R45_000557</name>
</gene>
<evidence type="ECO:0000256" key="2">
    <source>
        <dbReference type="ARBA" id="ARBA00022692"/>
    </source>
</evidence>
<name>A0AAW1VLJ6_RUBAR</name>
<dbReference type="Pfam" id="PF01094">
    <property type="entry name" value="ANF_receptor"/>
    <property type="match status" value="1"/>
</dbReference>
<sequence>MSVIDLDHIETELGDTQHEGNIDFDANNIGHNENDRDEVIPTLVETDLADNQQERNDFDANENDRDEAIPTLVNEQQSQSIPVDIYDLRTWDNLSSNLKEELLRNCPKRDMSIKHGPYNLLHRRDSKRNFVLRWSNLTSGQSQIGLNAYGLYAYDTVWLLARALDAFFDQGGNISFSNDSRVTQLGSGKLNQSLSIFDGGNVLLSNIFRVNMTGITSPIKYTPDRDLIHPAFEILNVIGTGIRKIGYWSNYSGLSVKPPETLYTKPPNRTSSSQILADLKLERRK</sequence>
<evidence type="ECO:0000256" key="4">
    <source>
        <dbReference type="ARBA" id="ARBA00023136"/>
    </source>
</evidence>
<dbReference type="InterPro" id="IPR028082">
    <property type="entry name" value="Peripla_BP_I"/>
</dbReference>
<accession>A0AAW1VLJ6</accession>
<keyword evidence="2" id="KW-0812">Transmembrane</keyword>
<dbReference type="InterPro" id="IPR001828">
    <property type="entry name" value="ANF_lig-bd_rcpt"/>
</dbReference>
<dbReference type="Gene3D" id="3.40.50.2300">
    <property type="match status" value="2"/>
</dbReference>
<feature type="domain" description="Receptor ligand binding region" evidence="5">
    <location>
        <begin position="128"/>
        <end position="239"/>
    </location>
</feature>
<evidence type="ECO:0000313" key="7">
    <source>
        <dbReference type="Proteomes" id="UP001457282"/>
    </source>
</evidence>
<evidence type="ECO:0000256" key="3">
    <source>
        <dbReference type="ARBA" id="ARBA00022989"/>
    </source>
</evidence>
<comment type="subcellular location">
    <subcellularLocation>
        <location evidence="1">Membrane</location>
    </subcellularLocation>
</comment>
<dbReference type="AlphaFoldDB" id="A0AAW1VLJ6"/>
<dbReference type="PANTHER" id="PTHR34836:SF7">
    <property type="entry name" value="RECEPTOR LIGAND BINDING REGION DOMAIN-CONTAINING PROTEIN"/>
    <property type="match status" value="1"/>
</dbReference>
<evidence type="ECO:0000259" key="5">
    <source>
        <dbReference type="Pfam" id="PF01094"/>
    </source>
</evidence>
<dbReference type="EMBL" id="JBEDUW010000184">
    <property type="protein sequence ID" value="KAK9904592.1"/>
    <property type="molecule type" value="Genomic_DNA"/>
</dbReference>
<dbReference type="Proteomes" id="UP001457282">
    <property type="component" value="Unassembled WGS sequence"/>
</dbReference>
<proteinExistence type="predicted"/>
<protein>
    <recommendedName>
        <fullName evidence="5">Receptor ligand binding region domain-containing protein</fullName>
    </recommendedName>
</protein>
<dbReference type="InterPro" id="IPR015683">
    <property type="entry name" value="Ionotropic_Glu_rcpt"/>
</dbReference>